<comment type="caution">
    <text evidence="9">The sequence shown here is derived from an EMBL/GenBank/DDBJ whole genome shotgun (WGS) entry which is preliminary data.</text>
</comment>
<protein>
    <recommendedName>
        <fullName evidence="7">Cell division protein FtsB</fullName>
    </recommendedName>
</protein>
<dbReference type="GO" id="GO:0043093">
    <property type="term" value="P:FtsZ-dependent cytokinesis"/>
    <property type="evidence" value="ECO:0007669"/>
    <property type="project" value="UniProtKB-UniRule"/>
</dbReference>
<feature type="topological domain" description="Periplasmic" evidence="7">
    <location>
        <begin position="41"/>
        <end position="119"/>
    </location>
</feature>
<dbReference type="HAMAP" id="MF_00599">
    <property type="entry name" value="FtsB"/>
    <property type="match status" value="1"/>
</dbReference>
<keyword evidence="7" id="KW-0997">Cell inner membrane</keyword>
<proteinExistence type="inferred from homology"/>
<comment type="similarity">
    <text evidence="7">Belongs to the FtsB family.</text>
</comment>
<keyword evidence="3 7" id="KW-0812">Transmembrane</keyword>
<keyword evidence="5 7" id="KW-0472">Membrane</keyword>
<dbReference type="GO" id="GO:0030428">
    <property type="term" value="C:cell septum"/>
    <property type="evidence" value="ECO:0007669"/>
    <property type="project" value="TreeGrafter"/>
</dbReference>
<dbReference type="PANTHER" id="PTHR37485">
    <property type="entry name" value="CELL DIVISION PROTEIN FTSB"/>
    <property type="match status" value="1"/>
</dbReference>
<evidence type="ECO:0000256" key="1">
    <source>
        <dbReference type="ARBA" id="ARBA00022475"/>
    </source>
</evidence>
<evidence type="ECO:0000256" key="3">
    <source>
        <dbReference type="ARBA" id="ARBA00022692"/>
    </source>
</evidence>
<evidence type="ECO:0000256" key="6">
    <source>
        <dbReference type="ARBA" id="ARBA00023306"/>
    </source>
</evidence>
<evidence type="ECO:0000256" key="5">
    <source>
        <dbReference type="ARBA" id="ARBA00023136"/>
    </source>
</evidence>
<evidence type="ECO:0000256" key="2">
    <source>
        <dbReference type="ARBA" id="ARBA00022618"/>
    </source>
</evidence>
<organism evidence="9 10">
    <name type="scientific">Sulfuriferula multivorans</name>
    <dbReference type="NCBI Taxonomy" id="1559896"/>
    <lineage>
        <taxon>Bacteria</taxon>
        <taxon>Pseudomonadati</taxon>
        <taxon>Pseudomonadota</taxon>
        <taxon>Betaproteobacteria</taxon>
        <taxon>Nitrosomonadales</taxon>
        <taxon>Sulfuricellaceae</taxon>
        <taxon>Sulfuriferula</taxon>
    </lineage>
</organism>
<dbReference type="InterPro" id="IPR007060">
    <property type="entry name" value="FtsL/DivIC"/>
</dbReference>
<evidence type="ECO:0000256" key="8">
    <source>
        <dbReference type="SAM" id="Phobius"/>
    </source>
</evidence>
<feature type="transmembrane region" description="Helical" evidence="8">
    <location>
        <begin position="22"/>
        <end position="41"/>
    </location>
</feature>
<dbReference type="GO" id="GO:0005886">
    <property type="term" value="C:plasma membrane"/>
    <property type="evidence" value="ECO:0007669"/>
    <property type="project" value="UniProtKB-SubCell"/>
</dbReference>
<evidence type="ECO:0000313" key="9">
    <source>
        <dbReference type="EMBL" id="NDP47426.1"/>
    </source>
</evidence>
<evidence type="ECO:0000256" key="7">
    <source>
        <dbReference type="HAMAP-Rule" id="MF_00599"/>
    </source>
</evidence>
<comment type="subcellular location">
    <subcellularLocation>
        <location evidence="7">Cell inner membrane</location>
        <topology evidence="7">Single-pass type II membrane protein</topology>
    </subcellularLocation>
    <text evidence="7">Localizes to the division septum.</text>
</comment>
<keyword evidence="4 7" id="KW-1133">Transmembrane helix</keyword>
<sequence length="119" mass="13356">MLSASAADFNASKFFARMRSRGLTWVLAVSVALLQYPLWLGEGGWLKVRERAMGIDTQQSLNKRLLARNSGLLAEVDDLKQGRDAIEERARNELGMIAPDEWFVRVVPTHSVQPGKMNE</sequence>
<keyword evidence="2 7" id="KW-0132">Cell division</keyword>
<dbReference type="InterPro" id="IPR023081">
    <property type="entry name" value="Cell_div_FtsB"/>
</dbReference>
<dbReference type="Pfam" id="PF04977">
    <property type="entry name" value="DivIC"/>
    <property type="match status" value="1"/>
</dbReference>
<dbReference type="EMBL" id="JAAFGW010000031">
    <property type="protein sequence ID" value="NDP47426.1"/>
    <property type="molecule type" value="Genomic_DNA"/>
</dbReference>
<dbReference type="Proteomes" id="UP000483432">
    <property type="component" value="Unassembled WGS sequence"/>
</dbReference>
<evidence type="ECO:0000256" key="4">
    <source>
        <dbReference type="ARBA" id="ARBA00022989"/>
    </source>
</evidence>
<reference evidence="9 10" key="1">
    <citation type="submission" date="2019-09" db="EMBL/GenBank/DDBJ databases">
        <title>H2 Metabolism Revealed by Metagenomic Analysis in Subglacial Sediment of East Antarctica.</title>
        <authorList>
            <person name="Yang Z."/>
            <person name="Zhang Y."/>
            <person name="Lv Y."/>
            <person name="Yan W."/>
            <person name="Xiao X."/>
            <person name="Sun B."/>
            <person name="Ma H."/>
        </authorList>
    </citation>
    <scope>NUCLEOTIDE SEQUENCE [LARGE SCALE GENOMIC DNA]</scope>
    <source>
        <strain evidence="9">Bin2_2</strain>
    </source>
</reference>
<feature type="topological domain" description="Cytoplasmic" evidence="7">
    <location>
        <begin position="1"/>
        <end position="22"/>
    </location>
</feature>
<dbReference type="GO" id="GO:0032153">
    <property type="term" value="C:cell division site"/>
    <property type="evidence" value="ECO:0007669"/>
    <property type="project" value="UniProtKB-UniRule"/>
</dbReference>
<accession>A0A7C9P2P1</accession>
<name>A0A7C9P2P1_9PROT</name>
<gene>
    <name evidence="7 9" type="primary">ftsB</name>
    <name evidence="9" type="ORF">GZ085_03375</name>
</gene>
<dbReference type="PANTHER" id="PTHR37485:SF1">
    <property type="entry name" value="CELL DIVISION PROTEIN FTSB"/>
    <property type="match status" value="1"/>
</dbReference>
<keyword evidence="6 7" id="KW-0131">Cell cycle</keyword>
<evidence type="ECO:0000313" key="10">
    <source>
        <dbReference type="Proteomes" id="UP000483432"/>
    </source>
</evidence>
<keyword evidence="1 7" id="KW-1003">Cell membrane</keyword>
<comment type="function">
    <text evidence="7">Essential cell division protein. May link together the upstream cell division proteins, which are predominantly cytoplasmic, with the downstream cell division proteins, which are predominantly periplasmic.</text>
</comment>
<dbReference type="NCBIfam" id="NF002058">
    <property type="entry name" value="PRK00888.1"/>
    <property type="match status" value="1"/>
</dbReference>
<dbReference type="AlphaFoldDB" id="A0A7C9P2P1"/>
<comment type="subunit">
    <text evidence="7">Part of a complex composed of FtsB, FtsL and FtsQ.</text>
</comment>